<sequence>MKVDCKYLAEYKSGRPKKIVMNKNVIPHRFPLLQSFGISAATSTSNLAEEPTSLTPTSGSFFIEEELNEREHLNFNNSNVTDDISHQPISIQLKDIGVQTDKHFKPAHDFLVKTVSRA</sequence>
<dbReference type="OrthoDB" id="6348843at2759"/>
<keyword evidence="2" id="KW-1185">Reference proteome</keyword>
<proteinExistence type="predicted"/>
<evidence type="ECO:0000313" key="2">
    <source>
        <dbReference type="Proteomes" id="UP000076858"/>
    </source>
</evidence>
<protein>
    <submittedName>
        <fullName evidence="1">Uncharacterized protein</fullName>
    </submittedName>
</protein>
<evidence type="ECO:0000313" key="1">
    <source>
        <dbReference type="EMBL" id="KZS07358.1"/>
    </source>
</evidence>
<dbReference type="AlphaFoldDB" id="A0A164Q1Z9"/>
<reference evidence="1 2" key="1">
    <citation type="submission" date="2016-03" db="EMBL/GenBank/DDBJ databases">
        <title>EvidentialGene: Evidence-directed Construction of Genes on Genomes.</title>
        <authorList>
            <person name="Gilbert D.G."/>
            <person name="Choi J.-H."/>
            <person name="Mockaitis K."/>
            <person name="Colbourne J."/>
            <person name="Pfrender M."/>
        </authorList>
    </citation>
    <scope>NUCLEOTIDE SEQUENCE [LARGE SCALE GENOMIC DNA]</scope>
    <source>
        <strain evidence="1 2">Xinb3</strain>
        <tissue evidence="1">Complete organism</tissue>
    </source>
</reference>
<gene>
    <name evidence="1" type="ORF">APZ42_028903</name>
</gene>
<comment type="caution">
    <text evidence="1">The sequence shown here is derived from an EMBL/GenBank/DDBJ whole genome shotgun (WGS) entry which is preliminary data.</text>
</comment>
<accession>A0A164Q1Z9</accession>
<dbReference type="EMBL" id="LRGB01002485">
    <property type="protein sequence ID" value="KZS07358.1"/>
    <property type="molecule type" value="Genomic_DNA"/>
</dbReference>
<dbReference type="Proteomes" id="UP000076858">
    <property type="component" value="Unassembled WGS sequence"/>
</dbReference>
<organism evidence="1 2">
    <name type="scientific">Daphnia magna</name>
    <dbReference type="NCBI Taxonomy" id="35525"/>
    <lineage>
        <taxon>Eukaryota</taxon>
        <taxon>Metazoa</taxon>
        <taxon>Ecdysozoa</taxon>
        <taxon>Arthropoda</taxon>
        <taxon>Crustacea</taxon>
        <taxon>Branchiopoda</taxon>
        <taxon>Diplostraca</taxon>
        <taxon>Cladocera</taxon>
        <taxon>Anomopoda</taxon>
        <taxon>Daphniidae</taxon>
        <taxon>Daphnia</taxon>
    </lineage>
</organism>
<name>A0A164Q1Z9_9CRUS</name>